<dbReference type="Gene3D" id="1.20.1260.10">
    <property type="match status" value="1"/>
</dbReference>
<dbReference type="AlphaFoldDB" id="A0AAI9IBV5"/>
<feature type="chain" id="PRO_5042593034" description="DUF305 domain-containing protein" evidence="1">
    <location>
        <begin position="32"/>
        <end position="156"/>
    </location>
</feature>
<dbReference type="Pfam" id="PF03713">
    <property type="entry name" value="DUF305"/>
    <property type="match status" value="1"/>
</dbReference>
<evidence type="ECO:0000256" key="1">
    <source>
        <dbReference type="SAM" id="SignalP"/>
    </source>
</evidence>
<reference evidence="3 4" key="1">
    <citation type="journal article" date="2013" name="Front. Microbiol.">
        <title>The genome of the endophytic bacterium H. frisingense GSF30(T) identifies diverse strategies in the Herbaspirillum genus to interact with plants.</title>
        <authorList>
            <person name="Straub D."/>
            <person name="Rothballer M."/>
            <person name="Hartmann A."/>
            <person name="Ludewig U."/>
        </authorList>
    </citation>
    <scope>NUCLEOTIDE SEQUENCE [LARGE SCALE GENOMIC DNA]</scope>
    <source>
        <strain evidence="3 4">GSF30</strain>
    </source>
</reference>
<gene>
    <name evidence="3" type="ORF">HFRIS_019223</name>
</gene>
<protein>
    <recommendedName>
        <fullName evidence="2">DUF305 domain-containing protein</fullName>
    </recommendedName>
</protein>
<organism evidence="3 4">
    <name type="scientific">Herbaspirillum frisingense GSF30</name>
    <dbReference type="NCBI Taxonomy" id="864073"/>
    <lineage>
        <taxon>Bacteria</taxon>
        <taxon>Pseudomonadati</taxon>
        <taxon>Pseudomonadota</taxon>
        <taxon>Betaproteobacteria</taxon>
        <taxon>Burkholderiales</taxon>
        <taxon>Oxalobacteraceae</taxon>
        <taxon>Herbaspirillum</taxon>
    </lineage>
</organism>
<dbReference type="PANTHER" id="PTHR36933:SF1">
    <property type="entry name" value="SLL0788 PROTEIN"/>
    <property type="match status" value="1"/>
</dbReference>
<keyword evidence="1" id="KW-0732">Signal</keyword>
<evidence type="ECO:0000313" key="4">
    <source>
        <dbReference type="Proteomes" id="UP000006772"/>
    </source>
</evidence>
<evidence type="ECO:0000259" key="2">
    <source>
        <dbReference type="Pfam" id="PF03713"/>
    </source>
</evidence>
<sequence>MKAVSTTHGRSARGWRLMLAASLACSLAAFAATAPAHDMGAMHGMAHDSPAPLTTATPPVFVASSAKPFSTLNDDAMAVMDYGMQHAPMNGQPDHDFVSMMLPHHQGAVDMARAVLLYSQDPEIRNLALGIVAEQQNEIQVMQAWLKRHGYPSSAP</sequence>
<proteinExistence type="predicted"/>
<accession>A0AAI9IBV5</accession>
<evidence type="ECO:0000313" key="3">
    <source>
        <dbReference type="EMBL" id="EOA03100.1"/>
    </source>
</evidence>
<dbReference type="Proteomes" id="UP000006772">
    <property type="component" value="Unassembled WGS sequence"/>
</dbReference>
<dbReference type="EMBL" id="AEEC02000033">
    <property type="protein sequence ID" value="EOA03100.1"/>
    <property type="molecule type" value="Genomic_DNA"/>
</dbReference>
<name>A0AAI9IBV5_9BURK</name>
<dbReference type="InterPro" id="IPR005183">
    <property type="entry name" value="DUF305_CopM-like"/>
</dbReference>
<dbReference type="InterPro" id="IPR012347">
    <property type="entry name" value="Ferritin-like"/>
</dbReference>
<comment type="caution">
    <text evidence="3">The sequence shown here is derived from an EMBL/GenBank/DDBJ whole genome shotgun (WGS) entry which is preliminary data.</text>
</comment>
<dbReference type="RefSeq" id="WP_006464800.1">
    <property type="nucleotide sequence ID" value="NZ_AEEC02000033.1"/>
</dbReference>
<dbReference type="PANTHER" id="PTHR36933">
    <property type="entry name" value="SLL0788 PROTEIN"/>
    <property type="match status" value="1"/>
</dbReference>
<feature type="domain" description="DUF305" evidence="2">
    <location>
        <begin position="94"/>
        <end position="154"/>
    </location>
</feature>
<feature type="signal peptide" evidence="1">
    <location>
        <begin position="1"/>
        <end position="31"/>
    </location>
</feature>